<dbReference type="Proteomes" id="UP000245119">
    <property type="component" value="Linkage Group LG11"/>
</dbReference>
<accession>A0A2T7NK71</accession>
<gene>
    <name evidence="2" type="ORF">C0Q70_17357</name>
</gene>
<keyword evidence="3" id="KW-1185">Reference proteome</keyword>
<evidence type="ECO:0000313" key="2">
    <source>
        <dbReference type="EMBL" id="PVD21559.1"/>
    </source>
</evidence>
<feature type="compositionally biased region" description="Low complexity" evidence="1">
    <location>
        <begin position="468"/>
        <end position="480"/>
    </location>
</feature>
<organism evidence="2 3">
    <name type="scientific">Pomacea canaliculata</name>
    <name type="common">Golden apple snail</name>
    <dbReference type="NCBI Taxonomy" id="400727"/>
    <lineage>
        <taxon>Eukaryota</taxon>
        <taxon>Metazoa</taxon>
        <taxon>Spiralia</taxon>
        <taxon>Lophotrochozoa</taxon>
        <taxon>Mollusca</taxon>
        <taxon>Gastropoda</taxon>
        <taxon>Caenogastropoda</taxon>
        <taxon>Architaenioglossa</taxon>
        <taxon>Ampullarioidea</taxon>
        <taxon>Ampullariidae</taxon>
        <taxon>Pomacea</taxon>
    </lineage>
</organism>
<evidence type="ECO:0008006" key="4">
    <source>
        <dbReference type="Google" id="ProtNLM"/>
    </source>
</evidence>
<protein>
    <recommendedName>
        <fullName evidence="4">NERD domain-containing protein</fullName>
    </recommendedName>
</protein>
<comment type="caution">
    <text evidence="2">The sequence shown here is derived from an EMBL/GenBank/DDBJ whole genome shotgun (WGS) entry which is preliminary data.</text>
</comment>
<reference evidence="2 3" key="1">
    <citation type="submission" date="2018-04" db="EMBL/GenBank/DDBJ databases">
        <title>The genome of golden apple snail Pomacea canaliculata provides insight into stress tolerance and invasive adaptation.</title>
        <authorList>
            <person name="Liu C."/>
            <person name="Liu B."/>
            <person name="Ren Y."/>
            <person name="Zhang Y."/>
            <person name="Wang H."/>
            <person name="Li S."/>
            <person name="Jiang F."/>
            <person name="Yin L."/>
            <person name="Zhang G."/>
            <person name="Qian W."/>
            <person name="Fan W."/>
        </authorList>
    </citation>
    <scope>NUCLEOTIDE SEQUENCE [LARGE SCALE GENOMIC DNA]</scope>
    <source>
        <strain evidence="2">SZHN2017</strain>
        <tissue evidence="2">Muscle</tissue>
    </source>
</reference>
<evidence type="ECO:0000313" key="3">
    <source>
        <dbReference type="Proteomes" id="UP000245119"/>
    </source>
</evidence>
<dbReference type="AlphaFoldDB" id="A0A2T7NK71"/>
<feature type="region of interest" description="Disordered" evidence="1">
    <location>
        <begin position="432"/>
        <end position="481"/>
    </location>
</feature>
<sequence length="663" mass="74389">MYKDKDGGHRSKDIGSEIFQTLARQDFPKAFKEAYCVPPWLPPCVCPSQTTRPAQGRALHQRDGDVEGLRAECLVSRTFRALSVWFAKHKQPSMFIIVKFCLDNLLGWLGPRGTEKLGTCQEIFWDDISSLEIIQRRIGRREADLVVLHPEKSIIFVEVKAVGSKDESRKEEIILKKIGKAVDGLKKDTEILTSVMTRSSYSKGMQMQLVVALPNVSRTQLEEVRACSKRKLKGVNFLCKDELLCIDNDSVPDVEKDLNSFRRWWDNLPTSHSSNDDLGLIEVIGKYVGRLSLPVNPRDGNQLHQLRHISDCVRHAVRLRELLRATQNEKVKKTVKSKPCCSQALALLKHVEWMEAKEPAHHRTEDQEISHCFGLSPLCIRHRKHNPKFKVTECRLCGKELATFLKAEQLLATCPQENSSLQVRSPLHNPVVGGARLKISRDKRQNSSTDAARCEEPPSSRETLTDSGGQRPAPAAQPGANINRSNIVPVVMFNLPMNHSDPDDNQYSEYLDTCPFIQALRKERVDVHVTRDLRGHDSDVVARGMVVSCVDNCQGIEEAVVVFVPSELAVIQGAEQQEGGVNTESSAPTVASMEWESGDIRRFHPWDRTNMAVAGSRCFGLFILMVPDVRVCNDSDNESVCYQKKPVVVSFLTFASPLLGNVT</sequence>
<proteinExistence type="predicted"/>
<name>A0A2T7NK71_POMCA</name>
<dbReference type="EMBL" id="PZQS01000011">
    <property type="protein sequence ID" value="PVD21559.1"/>
    <property type="molecule type" value="Genomic_DNA"/>
</dbReference>
<evidence type="ECO:0000256" key="1">
    <source>
        <dbReference type="SAM" id="MobiDB-lite"/>
    </source>
</evidence>